<organism evidence="2 3">
    <name type="scientific">Prosthecobacter debontii</name>
    <dbReference type="NCBI Taxonomy" id="48467"/>
    <lineage>
        <taxon>Bacteria</taxon>
        <taxon>Pseudomonadati</taxon>
        <taxon>Verrucomicrobiota</taxon>
        <taxon>Verrucomicrobiia</taxon>
        <taxon>Verrucomicrobiales</taxon>
        <taxon>Verrucomicrobiaceae</taxon>
        <taxon>Prosthecobacter</taxon>
    </lineage>
</organism>
<keyword evidence="3" id="KW-1185">Reference proteome</keyword>
<protein>
    <submittedName>
        <fullName evidence="2">Uncharacterized protein</fullName>
    </submittedName>
</protein>
<reference evidence="3" key="1">
    <citation type="submission" date="2017-02" db="EMBL/GenBank/DDBJ databases">
        <authorList>
            <person name="Varghese N."/>
            <person name="Submissions S."/>
        </authorList>
    </citation>
    <scope>NUCLEOTIDE SEQUENCE [LARGE SCALE GENOMIC DNA]</scope>
    <source>
        <strain evidence="3">ATCC 700200</strain>
    </source>
</reference>
<feature type="signal peptide" evidence="1">
    <location>
        <begin position="1"/>
        <end position="21"/>
    </location>
</feature>
<evidence type="ECO:0000256" key="1">
    <source>
        <dbReference type="SAM" id="SignalP"/>
    </source>
</evidence>
<dbReference type="RefSeq" id="WP_078815394.1">
    <property type="nucleotide sequence ID" value="NZ_FUYE01000018.1"/>
</dbReference>
<keyword evidence="1" id="KW-0732">Signal</keyword>
<dbReference type="AlphaFoldDB" id="A0A1T4YUF7"/>
<name>A0A1T4YUF7_9BACT</name>
<dbReference type="STRING" id="48467.SAMN02745166_04243"/>
<gene>
    <name evidence="2" type="ORF">SAMN02745166_04243</name>
</gene>
<feature type="chain" id="PRO_5012527068" evidence="1">
    <location>
        <begin position="22"/>
        <end position="134"/>
    </location>
</feature>
<proteinExistence type="predicted"/>
<dbReference type="EMBL" id="FUYE01000018">
    <property type="protein sequence ID" value="SKB05356.1"/>
    <property type="molecule type" value="Genomic_DNA"/>
</dbReference>
<evidence type="ECO:0000313" key="2">
    <source>
        <dbReference type="EMBL" id="SKB05356.1"/>
    </source>
</evidence>
<accession>A0A1T4YUF7</accession>
<dbReference type="Proteomes" id="UP000190774">
    <property type="component" value="Unassembled WGS sequence"/>
</dbReference>
<dbReference type="OrthoDB" id="9898052at2"/>
<evidence type="ECO:0000313" key="3">
    <source>
        <dbReference type="Proteomes" id="UP000190774"/>
    </source>
</evidence>
<sequence>MKKLLILALLPVFTSALPAWGEPPKTEHKDWEKACGGSQITITRVGDHMVTLEAFAEHFAEGRQWQCHFQDGQIISAAYRHFIVTRKNAGDAGEFTTEQIEDRVEVFHFPDHDFTQLDPALKKDLSELLALAQS</sequence>